<feature type="transmembrane region" description="Helical" evidence="5">
    <location>
        <begin position="32"/>
        <end position="49"/>
    </location>
</feature>
<dbReference type="PANTHER" id="PTHR10361:SF28">
    <property type="entry name" value="P3 PROTEIN-RELATED"/>
    <property type="match status" value="1"/>
</dbReference>
<evidence type="ECO:0000256" key="3">
    <source>
        <dbReference type="ARBA" id="ARBA00022989"/>
    </source>
</evidence>
<keyword evidence="4 5" id="KW-0472">Membrane</keyword>
<organism evidence="6 7">
    <name type="scientific">Ohtaekwangia kribbensis</name>
    <dbReference type="NCBI Taxonomy" id="688913"/>
    <lineage>
        <taxon>Bacteria</taxon>
        <taxon>Pseudomonadati</taxon>
        <taxon>Bacteroidota</taxon>
        <taxon>Cytophagia</taxon>
        <taxon>Cytophagales</taxon>
        <taxon>Fulvivirgaceae</taxon>
        <taxon>Ohtaekwangia</taxon>
    </lineage>
</organism>
<comment type="subcellular location">
    <subcellularLocation>
        <location evidence="1">Membrane</location>
        <topology evidence="1">Multi-pass membrane protein</topology>
    </subcellularLocation>
</comment>
<feature type="transmembrane region" description="Helical" evidence="5">
    <location>
        <begin position="118"/>
        <end position="141"/>
    </location>
</feature>
<dbReference type="Gene3D" id="1.20.1530.20">
    <property type="match status" value="1"/>
</dbReference>
<evidence type="ECO:0000256" key="4">
    <source>
        <dbReference type="ARBA" id="ARBA00023136"/>
    </source>
</evidence>
<comment type="caution">
    <text evidence="6">The sequence shown here is derived from an EMBL/GenBank/DDBJ whole genome shotgun (WGS) entry which is preliminary data.</text>
</comment>
<evidence type="ECO:0000256" key="5">
    <source>
        <dbReference type="SAM" id="Phobius"/>
    </source>
</evidence>
<dbReference type="InterPro" id="IPR038770">
    <property type="entry name" value="Na+/solute_symporter_sf"/>
</dbReference>
<evidence type="ECO:0000256" key="1">
    <source>
        <dbReference type="ARBA" id="ARBA00004141"/>
    </source>
</evidence>
<feature type="transmembrane region" description="Helical" evidence="5">
    <location>
        <begin position="147"/>
        <end position="167"/>
    </location>
</feature>
<proteinExistence type="predicted"/>
<feature type="transmembrane region" description="Helical" evidence="5">
    <location>
        <begin position="215"/>
        <end position="233"/>
    </location>
</feature>
<name>A0ABW3JYA2_9BACT</name>
<feature type="transmembrane region" description="Helical" evidence="5">
    <location>
        <begin position="88"/>
        <end position="106"/>
    </location>
</feature>
<gene>
    <name evidence="6" type="ORF">ACFQ21_06545</name>
</gene>
<sequence>MLRIYSYKTFFCLSALCLLTAGILIWTDADSGSGILLVAAVVLLALGFRRYAALKGYTYTMMVIAAVIAAMFYPQYFITVGDFRLDRMITPLLQIIMFGMGTAMSAQDFIGIIRMPKGVIVGTLNHFTIMPLLGFTLASIFDFPPEIAAGVILIGCSPCGMASNVISYLARANLALSITLTTVSTFLAPILTPLLMKLLAGQFIEIDVVKMVWDITKIVILPVGAGLLFNHLLKGKVKWLDEAMPLLSMAGIGFIILIITAAGRGSLLEIGIALIASSLIHNTAGYFLGYWSARLFRMQEQDCRTIAIEVGMQNGGLASGIAREMGKLATVGLAPAIFGPLMNITGSMLATWWRGRLIEDDEVRKVEETVRGKLETER</sequence>
<evidence type="ECO:0000313" key="7">
    <source>
        <dbReference type="Proteomes" id="UP001597112"/>
    </source>
</evidence>
<feature type="transmembrane region" description="Helical" evidence="5">
    <location>
        <begin position="245"/>
        <end position="264"/>
    </location>
</feature>
<keyword evidence="7" id="KW-1185">Reference proteome</keyword>
<evidence type="ECO:0000256" key="2">
    <source>
        <dbReference type="ARBA" id="ARBA00022692"/>
    </source>
</evidence>
<dbReference type="PANTHER" id="PTHR10361">
    <property type="entry name" value="SODIUM-BILE ACID COTRANSPORTER"/>
    <property type="match status" value="1"/>
</dbReference>
<dbReference type="Pfam" id="PF01758">
    <property type="entry name" value="SBF"/>
    <property type="match status" value="1"/>
</dbReference>
<reference evidence="7" key="1">
    <citation type="journal article" date="2019" name="Int. J. Syst. Evol. Microbiol.">
        <title>The Global Catalogue of Microorganisms (GCM) 10K type strain sequencing project: providing services to taxonomists for standard genome sequencing and annotation.</title>
        <authorList>
            <consortium name="The Broad Institute Genomics Platform"/>
            <consortium name="The Broad Institute Genome Sequencing Center for Infectious Disease"/>
            <person name="Wu L."/>
            <person name="Ma J."/>
        </authorList>
    </citation>
    <scope>NUCLEOTIDE SEQUENCE [LARGE SCALE GENOMIC DNA]</scope>
    <source>
        <strain evidence="7">CCUG 58938</strain>
    </source>
</reference>
<dbReference type="InterPro" id="IPR002657">
    <property type="entry name" value="BilAc:Na_symport/Acr3"/>
</dbReference>
<dbReference type="InterPro" id="IPR004710">
    <property type="entry name" value="Bilac:Na_transpt"/>
</dbReference>
<dbReference type="EMBL" id="JBHTKA010000001">
    <property type="protein sequence ID" value="MFD0998958.1"/>
    <property type="molecule type" value="Genomic_DNA"/>
</dbReference>
<protein>
    <submittedName>
        <fullName evidence="6">Bile acid:sodium symporter family protein</fullName>
    </submittedName>
</protein>
<dbReference type="RefSeq" id="WP_377576534.1">
    <property type="nucleotide sequence ID" value="NZ_JBHTKA010000001.1"/>
</dbReference>
<accession>A0ABW3JYA2</accession>
<keyword evidence="3 5" id="KW-1133">Transmembrane helix</keyword>
<feature type="transmembrane region" description="Helical" evidence="5">
    <location>
        <begin position="56"/>
        <end position="76"/>
    </location>
</feature>
<feature type="transmembrane region" description="Helical" evidence="5">
    <location>
        <begin position="174"/>
        <end position="195"/>
    </location>
</feature>
<feature type="transmembrane region" description="Helical" evidence="5">
    <location>
        <begin position="270"/>
        <end position="291"/>
    </location>
</feature>
<dbReference type="Proteomes" id="UP001597112">
    <property type="component" value="Unassembled WGS sequence"/>
</dbReference>
<keyword evidence="2 5" id="KW-0812">Transmembrane</keyword>
<evidence type="ECO:0000313" key="6">
    <source>
        <dbReference type="EMBL" id="MFD0998958.1"/>
    </source>
</evidence>
<feature type="transmembrane region" description="Helical" evidence="5">
    <location>
        <begin position="7"/>
        <end position="26"/>
    </location>
</feature>